<reference evidence="2 3" key="1">
    <citation type="journal article" date="2021" name="Elife">
        <title>Chloroplast acquisition without the gene transfer in kleptoplastic sea slugs, Plakobranchus ocellatus.</title>
        <authorList>
            <person name="Maeda T."/>
            <person name="Takahashi S."/>
            <person name="Yoshida T."/>
            <person name="Shimamura S."/>
            <person name="Takaki Y."/>
            <person name="Nagai Y."/>
            <person name="Toyoda A."/>
            <person name="Suzuki Y."/>
            <person name="Arimoto A."/>
            <person name="Ishii H."/>
            <person name="Satoh N."/>
            <person name="Nishiyama T."/>
            <person name="Hasebe M."/>
            <person name="Maruyama T."/>
            <person name="Minagawa J."/>
            <person name="Obokata J."/>
            <person name="Shigenobu S."/>
        </authorList>
    </citation>
    <scope>NUCLEOTIDE SEQUENCE [LARGE SCALE GENOMIC DNA]</scope>
</reference>
<dbReference type="EMBL" id="BMAT01010356">
    <property type="protein sequence ID" value="GFS25120.1"/>
    <property type="molecule type" value="Genomic_DNA"/>
</dbReference>
<accession>A0AAV4JS39</accession>
<protein>
    <submittedName>
        <fullName evidence="2">Uncharacterized protein</fullName>
    </submittedName>
</protein>
<organism evidence="2 3">
    <name type="scientific">Elysia marginata</name>
    <dbReference type="NCBI Taxonomy" id="1093978"/>
    <lineage>
        <taxon>Eukaryota</taxon>
        <taxon>Metazoa</taxon>
        <taxon>Spiralia</taxon>
        <taxon>Lophotrochozoa</taxon>
        <taxon>Mollusca</taxon>
        <taxon>Gastropoda</taxon>
        <taxon>Heterobranchia</taxon>
        <taxon>Euthyneura</taxon>
        <taxon>Panpulmonata</taxon>
        <taxon>Sacoglossa</taxon>
        <taxon>Placobranchoidea</taxon>
        <taxon>Plakobranchidae</taxon>
        <taxon>Elysia</taxon>
    </lineage>
</organism>
<comment type="caution">
    <text evidence="2">The sequence shown here is derived from an EMBL/GenBank/DDBJ whole genome shotgun (WGS) entry which is preliminary data.</text>
</comment>
<feature type="region of interest" description="Disordered" evidence="1">
    <location>
        <begin position="1"/>
        <end position="37"/>
    </location>
</feature>
<evidence type="ECO:0000313" key="2">
    <source>
        <dbReference type="EMBL" id="GFS25120.1"/>
    </source>
</evidence>
<name>A0AAV4JS39_9GAST</name>
<gene>
    <name evidence="2" type="ORF">ElyMa_005175500</name>
</gene>
<proteinExistence type="predicted"/>
<feature type="region of interest" description="Disordered" evidence="1">
    <location>
        <begin position="81"/>
        <end position="109"/>
    </location>
</feature>
<keyword evidence="3" id="KW-1185">Reference proteome</keyword>
<dbReference type="Proteomes" id="UP000762676">
    <property type="component" value="Unassembled WGS sequence"/>
</dbReference>
<evidence type="ECO:0000313" key="3">
    <source>
        <dbReference type="Proteomes" id="UP000762676"/>
    </source>
</evidence>
<sequence>MRKRKEKSEVHKDAKRDRNVGKGLRTGQDPKQAACTSKSHCLNSRSWNYLQMHLSDKCPRRHHTARWELYSGDLYQGQSMGAQEEEVTAPNQESASMFAHLKVKRDSPS</sequence>
<feature type="compositionally biased region" description="Basic and acidic residues" evidence="1">
    <location>
        <begin position="1"/>
        <end position="20"/>
    </location>
</feature>
<evidence type="ECO:0000256" key="1">
    <source>
        <dbReference type="SAM" id="MobiDB-lite"/>
    </source>
</evidence>
<dbReference type="AlphaFoldDB" id="A0AAV4JS39"/>